<protein>
    <submittedName>
        <fullName evidence="2">Uncharacterized protein</fullName>
    </submittedName>
</protein>
<dbReference type="EMBL" id="BBNQ01000003">
    <property type="protein sequence ID" value="GAL61569.1"/>
    <property type="molecule type" value="Genomic_DNA"/>
</dbReference>
<evidence type="ECO:0000313" key="3">
    <source>
        <dbReference type="Proteomes" id="UP000029644"/>
    </source>
</evidence>
<dbReference type="InterPro" id="IPR036709">
    <property type="entry name" value="Autotransporte_beta_dom_sf"/>
</dbReference>
<dbReference type="AlphaFoldDB" id="A0A090VDX6"/>
<sequence>MKKQLLFLLVTILSFSSYSQISFEKGYYIDNANQKVNCLIKDTDRKNNPTEFEYKLTETGESKIATIKTIKEFAIGTSSKYIKKTVSMDRSSESVSNLSKDKAPTFNEEEHFLKVLIEGKASLYEYIEGNLKRYFYSTETSDISQLIFKSYKSPDDKIHKNNRFRQQLWVDLPCPDFKMSKIENVSYKKNDLVRFFTEYSECHNSELTNFQQKRIGNLFNLTIRPRVNSTSLSIRQDSNNPQDADFDNKTGFGLGLEAEFILPFNKNKWAITLEPTFQSYKNEQTSESSIVSGGVLIANADYTSIEVPLSLRHYFFINDNSKIFVDISYIFDFSSSSSVTFKRGDNTELSNLDINAYPNIGLGIGYKYNDKYSLQFRFQPDREILSDYVYYDSNYKTFSVILGYSLF</sequence>
<feature type="chain" id="PRO_5001866858" evidence="1">
    <location>
        <begin position="20"/>
        <end position="407"/>
    </location>
</feature>
<feature type="signal peptide" evidence="1">
    <location>
        <begin position="1"/>
        <end position="19"/>
    </location>
</feature>
<gene>
    <name evidence="2" type="ORF">JCM19300_1392</name>
</gene>
<organism evidence="2 3">
    <name type="scientific">Algibacter lectus</name>
    <dbReference type="NCBI Taxonomy" id="221126"/>
    <lineage>
        <taxon>Bacteria</taxon>
        <taxon>Pseudomonadati</taxon>
        <taxon>Bacteroidota</taxon>
        <taxon>Flavobacteriia</taxon>
        <taxon>Flavobacteriales</taxon>
        <taxon>Flavobacteriaceae</taxon>
        <taxon>Algibacter</taxon>
    </lineage>
</organism>
<dbReference type="OrthoDB" id="921445at2"/>
<keyword evidence="1" id="KW-0732">Signal</keyword>
<comment type="caution">
    <text evidence="2">The sequence shown here is derived from an EMBL/GenBank/DDBJ whole genome shotgun (WGS) entry which is preliminary data.</text>
</comment>
<dbReference type="GO" id="GO:0019867">
    <property type="term" value="C:outer membrane"/>
    <property type="evidence" value="ECO:0007669"/>
    <property type="project" value="InterPro"/>
</dbReference>
<dbReference type="Gene3D" id="2.40.128.130">
    <property type="entry name" value="Autotransporter beta-domain"/>
    <property type="match status" value="1"/>
</dbReference>
<evidence type="ECO:0000256" key="1">
    <source>
        <dbReference type="SAM" id="SignalP"/>
    </source>
</evidence>
<accession>A0A090VDX6</accession>
<proteinExistence type="predicted"/>
<dbReference type="RefSeq" id="WP_042503436.1">
    <property type="nucleotide sequence ID" value="NZ_BBNQ01000003.1"/>
</dbReference>
<reference evidence="2 3" key="1">
    <citation type="journal article" date="2014" name="Genome Announc.">
        <title>Draft Genome Sequences of Marine Flavobacterium Algibacter lectus Strains SS8 and NR4.</title>
        <authorList>
            <person name="Takatani N."/>
            <person name="Nakanishi M."/>
            <person name="Meirelles P."/>
            <person name="Mino S."/>
            <person name="Suda W."/>
            <person name="Oshima K."/>
            <person name="Hattori M."/>
            <person name="Ohkuma M."/>
            <person name="Hosokawa M."/>
            <person name="Miyashita K."/>
            <person name="Thompson F.L."/>
            <person name="Niwa A."/>
            <person name="Sawabe T."/>
            <person name="Sawabe T."/>
        </authorList>
    </citation>
    <scope>NUCLEOTIDE SEQUENCE [LARGE SCALE GENOMIC DNA]</scope>
    <source>
        <strain evidence="2 3">JCM 19300</strain>
    </source>
</reference>
<dbReference type="Proteomes" id="UP000029644">
    <property type="component" value="Unassembled WGS sequence"/>
</dbReference>
<dbReference type="InterPro" id="IPR006315">
    <property type="entry name" value="OM_autotransptr_brl_dom"/>
</dbReference>
<dbReference type="NCBIfam" id="TIGR01414">
    <property type="entry name" value="autotrans_barl"/>
    <property type="match status" value="1"/>
</dbReference>
<name>A0A090VDX6_9FLAO</name>
<dbReference type="SUPFAM" id="SSF103515">
    <property type="entry name" value="Autotransporter"/>
    <property type="match status" value="1"/>
</dbReference>
<evidence type="ECO:0000313" key="2">
    <source>
        <dbReference type="EMBL" id="GAL61569.1"/>
    </source>
</evidence>